<reference evidence="2" key="1">
    <citation type="submission" date="2017-09" db="EMBL/GenBank/DDBJ databases">
        <title>Metaegenomics of thermophilic ammonia-oxidizing enrichment culture.</title>
        <authorList>
            <person name="Kato S."/>
            <person name="Suzuki K."/>
        </authorList>
    </citation>
    <scope>NUCLEOTIDE SEQUENCE [LARGE SCALE GENOMIC DNA]</scope>
</reference>
<name>A0A2H5Y8I7_9CHLR</name>
<protein>
    <submittedName>
        <fullName evidence="1">Uncharacterized protein</fullName>
    </submittedName>
</protein>
<evidence type="ECO:0000313" key="2">
    <source>
        <dbReference type="Proteomes" id="UP000236642"/>
    </source>
</evidence>
<organism evidence="1 2">
    <name type="scientific">Candidatus Thermoflexus japonica</name>
    <dbReference type="NCBI Taxonomy" id="2035417"/>
    <lineage>
        <taxon>Bacteria</taxon>
        <taxon>Bacillati</taxon>
        <taxon>Chloroflexota</taxon>
        <taxon>Thermoflexia</taxon>
        <taxon>Thermoflexales</taxon>
        <taxon>Thermoflexaceae</taxon>
        <taxon>Thermoflexus</taxon>
    </lineage>
</organism>
<comment type="caution">
    <text evidence="1">The sequence shown here is derived from an EMBL/GenBank/DDBJ whole genome shotgun (WGS) entry which is preliminary data.</text>
</comment>
<gene>
    <name evidence="1" type="ORF">HRbin22_02010</name>
</gene>
<sequence>MRAKPIFSFEQAMTAWISLYSEIAGKAQVPGTVEKAVAHEPA</sequence>
<accession>A0A2H5Y8I7</accession>
<dbReference type="Proteomes" id="UP000236642">
    <property type="component" value="Unassembled WGS sequence"/>
</dbReference>
<evidence type="ECO:0000313" key="1">
    <source>
        <dbReference type="EMBL" id="GBD09749.1"/>
    </source>
</evidence>
<dbReference type="EMBL" id="BEHY01000064">
    <property type="protein sequence ID" value="GBD09749.1"/>
    <property type="molecule type" value="Genomic_DNA"/>
</dbReference>
<dbReference type="AlphaFoldDB" id="A0A2H5Y8I7"/>
<proteinExistence type="predicted"/>